<gene>
    <name evidence="4" type="ORF">H9847_05180</name>
</gene>
<evidence type="ECO:0000313" key="4">
    <source>
        <dbReference type="EMBL" id="MBU3844249.1"/>
    </source>
</evidence>
<dbReference type="InterPro" id="IPR035965">
    <property type="entry name" value="PAS-like_dom_sf"/>
</dbReference>
<dbReference type="PROSITE" id="PS50113">
    <property type="entry name" value="PAC"/>
    <property type="match status" value="1"/>
</dbReference>
<dbReference type="EMBL" id="JAHLFE010000104">
    <property type="protein sequence ID" value="MBU3844249.1"/>
    <property type="molecule type" value="Genomic_DNA"/>
</dbReference>
<proteinExistence type="predicted"/>
<dbReference type="InterPro" id="IPR000160">
    <property type="entry name" value="GGDEF_dom"/>
</dbReference>
<dbReference type="Pfam" id="PF00990">
    <property type="entry name" value="GGDEF"/>
    <property type="match status" value="1"/>
</dbReference>
<dbReference type="SUPFAM" id="SSF55785">
    <property type="entry name" value="PYP-like sensor domain (PAS domain)"/>
    <property type="match status" value="1"/>
</dbReference>
<evidence type="ECO:0000259" key="2">
    <source>
        <dbReference type="PROSITE" id="PS50113"/>
    </source>
</evidence>
<evidence type="ECO:0000259" key="3">
    <source>
        <dbReference type="PROSITE" id="PS50887"/>
    </source>
</evidence>
<feature type="region of interest" description="Disordered" evidence="1">
    <location>
        <begin position="429"/>
        <end position="512"/>
    </location>
</feature>
<dbReference type="InterPro" id="IPR029787">
    <property type="entry name" value="Nucleotide_cyclase"/>
</dbReference>
<dbReference type="PROSITE" id="PS50887">
    <property type="entry name" value="GGDEF"/>
    <property type="match status" value="1"/>
</dbReference>
<feature type="compositionally biased region" description="Polar residues" evidence="1">
    <location>
        <begin position="465"/>
        <end position="479"/>
    </location>
</feature>
<dbReference type="Pfam" id="PF08447">
    <property type="entry name" value="PAS_3"/>
    <property type="match status" value="1"/>
</dbReference>
<accession>A0A948TG24</accession>
<dbReference type="Proteomes" id="UP000733611">
    <property type="component" value="Unassembled WGS sequence"/>
</dbReference>
<dbReference type="CDD" id="cd01949">
    <property type="entry name" value="GGDEF"/>
    <property type="match status" value="1"/>
</dbReference>
<feature type="compositionally biased region" description="Low complexity" evidence="1">
    <location>
        <begin position="439"/>
        <end position="456"/>
    </location>
</feature>
<dbReference type="Gene3D" id="3.30.450.20">
    <property type="entry name" value="PAS domain"/>
    <property type="match status" value="1"/>
</dbReference>
<dbReference type="InterPro" id="IPR013655">
    <property type="entry name" value="PAS_fold_3"/>
</dbReference>
<feature type="domain" description="GGDEF" evidence="3">
    <location>
        <begin position="807"/>
        <end position="948"/>
    </location>
</feature>
<dbReference type="InterPro" id="IPR043128">
    <property type="entry name" value="Rev_trsase/Diguanyl_cyclase"/>
</dbReference>
<feature type="region of interest" description="Disordered" evidence="1">
    <location>
        <begin position="1"/>
        <end position="20"/>
    </location>
</feature>
<dbReference type="PANTHER" id="PTHR44757">
    <property type="entry name" value="DIGUANYLATE CYCLASE DGCP"/>
    <property type="match status" value="1"/>
</dbReference>
<dbReference type="InterPro" id="IPR000700">
    <property type="entry name" value="PAS-assoc_C"/>
</dbReference>
<dbReference type="InterPro" id="IPR052155">
    <property type="entry name" value="Biofilm_reg_signaling"/>
</dbReference>
<dbReference type="SMART" id="SM00267">
    <property type="entry name" value="GGDEF"/>
    <property type="match status" value="1"/>
</dbReference>
<dbReference type="PANTHER" id="PTHR44757:SF2">
    <property type="entry name" value="BIOFILM ARCHITECTURE MAINTENANCE PROTEIN MBAA"/>
    <property type="match status" value="1"/>
</dbReference>
<feature type="domain" description="PAC" evidence="2">
    <location>
        <begin position="723"/>
        <end position="778"/>
    </location>
</feature>
<reference evidence="4" key="1">
    <citation type="journal article" date="2021" name="PeerJ">
        <title>Extensive microbial diversity within the chicken gut microbiome revealed by metagenomics and culture.</title>
        <authorList>
            <person name="Gilroy R."/>
            <person name="Ravi A."/>
            <person name="Getino M."/>
            <person name="Pursley I."/>
            <person name="Horton D.L."/>
            <person name="Alikhan N.F."/>
            <person name="Baker D."/>
            <person name="Gharbi K."/>
            <person name="Hall N."/>
            <person name="Watson M."/>
            <person name="Adriaenssens E.M."/>
            <person name="Foster-Nyarko E."/>
            <person name="Jarju S."/>
            <person name="Secka A."/>
            <person name="Antonio M."/>
            <person name="Oren A."/>
            <person name="Chaudhuri R.R."/>
            <person name="La Ragione R."/>
            <person name="Hildebrand F."/>
            <person name="Pallen M.J."/>
        </authorList>
    </citation>
    <scope>NUCLEOTIDE SEQUENCE</scope>
    <source>
        <strain evidence="4">378</strain>
    </source>
</reference>
<feature type="compositionally biased region" description="Low complexity" evidence="1">
    <location>
        <begin position="485"/>
        <end position="502"/>
    </location>
</feature>
<evidence type="ECO:0000313" key="5">
    <source>
        <dbReference type="Proteomes" id="UP000733611"/>
    </source>
</evidence>
<sequence>MAVFSGLHQQQQRNPRAKRSTRLSYYALHFHEHRLGHSKLPAYLNSRHGRLRVRQSNVILSAQQPTVTTVTKADAESPVVSSARNMVRRHIPQDLAHGSVRGRHNRVFTRTSTQVTVAVNQYKHQSLQQQRDFIQAINDSHGNGDIEALIASGLLPQNLYDHNARRMAAALDDNTQERQQLLNIHSHSALAAAHHAADADADAAAAATDPATATTAAYDLSTMSSARPVASGSDSSASVNAASGVLPHNAATSASPAEETAQGTNTTAHRHVADVDLATPQPRDLTPQEIATVFTSEDDDNVLSQLVPKFERAERKHEHTALHSNRAPRHRFTEPTDSAMRAQVSFNRPVTLPGFGIYDVKKKQVFLDPPAVALLHLDSSFSGKWLTLRALLKLLGKEITAQIFEHIHHLQDPLIQQRYKRLAGERFSTDKGAASATPTAGINSSTGNSSSNISTAPLNDASGHSAEQLNHTAQGSNALPDTGLNHTANASASATTATTHANRSPHAAMPSLSGEMALSGSWLTATGMALPEHAATGPASPVSTILQAFQGRKPTNLLAPLTASNFGFWQASSSVEANANVHQDRAPLYEHIATEGARGRESTTFAIFVTTAAGQREKLYLRLNGFFDHEHHLTHASLTLTRIGSRLFEQMPHVVADSASFDWLVPTDECLYGRNYYTILGYRNNDPRVPYRQKQWQRAIIHPDDIATYKKEKLILQDDSAGNAFELLYRSRCRDGSYIWTKGVGTVIARDQRHHATRILGINIDINRVLEGYEQLQNKVFTDILTGLKNRTYLITHMEQFIYHATGPLTILFADVTALKVYNDYLGHAVGDKLLCSAAILIKGAINRINELIRISGDELICLLPNCSLQEGEQVARKITLARSQYNLNAPIRMPVFFSVGGTTVDLSAYAGRKLKAEEKEEAMALFYQAIQEADALMQQNKRLARVEHYSLVKAYIERSLNQTIEIHDKRLL</sequence>
<evidence type="ECO:0000256" key="1">
    <source>
        <dbReference type="SAM" id="MobiDB-lite"/>
    </source>
</evidence>
<organism evidence="4 5">
    <name type="scientific">Candidatus Anaerobiospirillum pullicola</name>
    <dbReference type="NCBI Taxonomy" id="2838451"/>
    <lineage>
        <taxon>Bacteria</taxon>
        <taxon>Pseudomonadati</taxon>
        <taxon>Pseudomonadota</taxon>
        <taxon>Gammaproteobacteria</taxon>
        <taxon>Aeromonadales</taxon>
        <taxon>Succinivibrionaceae</taxon>
        <taxon>Anaerobiospirillum</taxon>
    </lineage>
</organism>
<name>A0A948TG24_9GAMM</name>
<reference evidence="4" key="2">
    <citation type="submission" date="2021-04" db="EMBL/GenBank/DDBJ databases">
        <authorList>
            <person name="Gilroy R."/>
        </authorList>
    </citation>
    <scope>NUCLEOTIDE SEQUENCE</scope>
    <source>
        <strain evidence="4">378</strain>
    </source>
</reference>
<protein>
    <submittedName>
        <fullName evidence="4">Sensor domain-containing diguanylate cyclase</fullName>
    </submittedName>
</protein>
<comment type="caution">
    <text evidence="4">The sequence shown here is derived from an EMBL/GenBank/DDBJ whole genome shotgun (WGS) entry which is preliminary data.</text>
</comment>
<dbReference type="NCBIfam" id="TIGR00254">
    <property type="entry name" value="GGDEF"/>
    <property type="match status" value="1"/>
</dbReference>
<dbReference type="AlphaFoldDB" id="A0A948TG24"/>
<feature type="region of interest" description="Disordered" evidence="1">
    <location>
        <begin position="313"/>
        <end position="332"/>
    </location>
</feature>
<dbReference type="Gene3D" id="3.30.70.270">
    <property type="match status" value="1"/>
</dbReference>
<dbReference type="SUPFAM" id="SSF55073">
    <property type="entry name" value="Nucleotide cyclase"/>
    <property type="match status" value="1"/>
</dbReference>